<dbReference type="PANTHER" id="PTHR44688:SF16">
    <property type="entry name" value="DNA-BINDING TRANSCRIPTIONAL ACTIVATOR DEVR_DOSR"/>
    <property type="match status" value="1"/>
</dbReference>
<evidence type="ECO:0000313" key="6">
    <source>
        <dbReference type="Proteomes" id="UP000198589"/>
    </source>
</evidence>
<reference evidence="6" key="1">
    <citation type="submission" date="2016-10" db="EMBL/GenBank/DDBJ databases">
        <authorList>
            <person name="Varghese N."/>
            <person name="Submissions S."/>
        </authorList>
    </citation>
    <scope>NUCLEOTIDE SEQUENCE [LARGE SCALE GENOMIC DNA]</scope>
    <source>
        <strain evidence="6">DSM 46838</strain>
    </source>
</reference>
<protein>
    <submittedName>
        <fullName evidence="5">DNA-binding transcriptional regulator, CsgD family</fullName>
    </submittedName>
</protein>
<keyword evidence="1" id="KW-0805">Transcription regulation</keyword>
<name>A0A1I2IK91_9ACTN</name>
<dbReference type="InterPro" id="IPR016032">
    <property type="entry name" value="Sig_transdc_resp-reg_C-effctor"/>
</dbReference>
<dbReference type="Proteomes" id="UP000198589">
    <property type="component" value="Unassembled WGS sequence"/>
</dbReference>
<dbReference type="PRINTS" id="PR00038">
    <property type="entry name" value="HTHLUXR"/>
</dbReference>
<evidence type="ECO:0000256" key="1">
    <source>
        <dbReference type="ARBA" id="ARBA00023015"/>
    </source>
</evidence>
<dbReference type="SUPFAM" id="SSF46894">
    <property type="entry name" value="C-terminal effector domain of the bipartite response regulators"/>
    <property type="match status" value="1"/>
</dbReference>
<gene>
    <name evidence="5" type="ORF">SAMN05216574_113116</name>
</gene>
<evidence type="ECO:0000313" key="5">
    <source>
        <dbReference type="EMBL" id="SFF42812.1"/>
    </source>
</evidence>
<dbReference type="PANTHER" id="PTHR44688">
    <property type="entry name" value="DNA-BINDING TRANSCRIPTIONAL ACTIVATOR DEVR_DOSR"/>
    <property type="match status" value="1"/>
</dbReference>
<dbReference type="InterPro" id="IPR000792">
    <property type="entry name" value="Tscrpt_reg_LuxR_C"/>
</dbReference>
<dbReference type="InterPro" id="IPR029016">
    <property type="entry name" value="GAF-like_dom_sf"/>
</dbReference>
<keyword evidence="6" id="KW-1185">Reference proteome</keyword>
<dbReference type="RefSeq" id="WP_092201227.1">
    <property type="nucleotide sequence ID" value="NZ_FOND01000013.1"/>
</dbReference>
<keyword evidence="2 5" id="KW-0238">DNA-binding</keyword>
<evidence type="ECO:0000256" key="3">
    <source>
        <dbReference type="ARBA" id="ARBA00023163"/>
    </source>
</evidence>
<dbReference type="CDD" id="cd00130">
    <property type="entry name" value="PAS"/>
    <property type="match status" value="1"/>
</dbReference>
<evidence type="ECO:0000259" key="4">
    <source>
        <dbReference type="PROSITE" id="PS50043"/>
    </source>
</evidence>
<accession>A0A1I2IK91</accession>
<dbReference type="Gene3D" id="1.10.10.10">
    <property type="entry name" value="Winged helix-like DNA-binding domain superfamily/Winged helix DNA-binding domain"/>
    <property type="match status" value="1"/>
</dbReference>
<dbReference type="CDD" id="cd06170">
    <property type="entry name" value="LuxR_C_like"/>
    <property type="match status" value="1"/>
</dbReference>
<dbReference type="EMBL" id="FOND01000013">
    <property type="protein sequence ID" value="SFF42812.1"/>
    <property type="molecule type" value="Genomic_DNA"/>
</dbReference>
<organism evidence="5 6">
    <name type="scientific">Blastococcus tunisiensis</name>
    <dbReference type="NCBI Taxonomy" id="1798228"/>
    <lineage>
        <taxon>Bacteria</taxon>
        <taxon>Bacillati</taxon>
        <taxon>Actinomycetota</taxon>
        <taxon>Actinomycetes</taxon>
        <taxon>Geodermatophilales</taxon>
        <taxon>Geodermatophilaceae</taxon>
        <taxon>Blastococcus</taxon>
    </lineage>
</organism>
<sequence length="360" mass="37066">MGTGPAAARTAAERAVARRCSRVLPPEDLLDEVAGVVRRGLPYVAAGWMLSDPATGLATTVHGERVDPDVQRRLIEHERTTPDLNSFAALAHRRSPVGRLSAETGGRLADSARHRELYSPLGLGDEIRGVFRAGGNCWGQVCLTRPAGAPWFTAAEERSLARVAAALGGGLRQAHALARACPEPGDPDGPAVLLVTDDGRVTGCSDAARQLLAELPDDGTPLPGVVHEVASLARALEATGTGPPAKARVRGRAGRYLVVRAGVLGGGGTTGALVAVLLEPARQSDLAPLVLASAALTAREREVAGLLAGGTPEAEIARRLWLSPHTVHGYAKAVFAKLGVGSRVELSALLGGAPEPAPAG</sequence>
<dbReference type="SUPFAM" id="SSF55781">
    <property type="entry name" value="GAF domain-like"/>
    <property type="match status" value="1"/>
</dbReference>
<proteinExistence type="predicted"/>
<dbReference type="SMART" id="SM00421">
    <property type="entry name" value="HTH_LUXR"/>
    <property type="match status" value="1"/>
</dbReference>
<keyword evidence="3" id="KW-0804">Transcription</keyword>
<dbReference type="PROSITE" id="PS50043">
    <property type="entry name" value="HTH_LUXR_2"/>
    <property type="match status" value="1"/>
</dbReference>
<dbReference type="InterPro" id="IPR036388">
    <property type="entry name" value="WH-like_DNA-bd_sf"/>
</dbReference>
<dbReference type="GO" id="GO:0003677">
    <property type="term" value="F:DNA binding"/>
    <property type="evidence" value="ECO:0007669"/>
    <property type="project" value="UniProtKB-KW"/>
</dbReference>
<dbReference type="AlphaFoldDB" id="A0A1I2IK91"/>
<dbReference type="Gene3D" id="3.30.450.40">
    <property type="match status" value="1"/>
</dbReference>
<dbReference type="Pfam" id="PF00196">
    <property type="entry name" value="GerE"/>
    <property type="match status" value="1"/>
</dbReference>
<dbReference type="OrthoDB" id="9815744at2"/>
<dbReference type="GO" id="GO:0006355">
    <property type="term" value="P:regulation of DNA-templated transcription"/>
    <property type="evidence" value="ECO:0007669"/>
    <property type="project" value="InterPro"/>
</dbReference>
<feature type="domain" description="HTH luxR-type" evidence="4">
    <location>
        <begin position="289"/>
        <end position="354"/>
    </location>
</feature>
<dbReference type="InterPro" id="IPR000014">
    <property type="entry name" value="PAS"/>
</dbReference>
<evidence type="ECO:0000256" key="2">
    <source>
        <dbReference type="ARBA" id="ARBA00023125"/>
    </source>
</evidence>
<dbReference type="STRING" id="1798228.SAMN05216574_113116"/>